<dbReference type="PANTHER" id="PTHR10414">
    <property type="entry name" value="ETHANOLAMINEPHOSPHOTRANSFERASE"/>
    <property type="match status" value="1"/>
</dbReference>
<comment type="catalytic activity">
    <reaction evidence="9">
        <text>1-hexadecanoyl-2-(4Z,7Z,10Z,13Z,16Z,19Z-docosahexaenoyl)-sn-glycerol + CDP-choline = 1-hexadecanoyl-2-(4Z,7Z,10Z,13Z,16Z,19Z-docosahexaenoyl)-sn-glycero-3-phosphocholine + CMP + H(+)</text>
        <dbReference type="Rhea" id="RHEA:54332"/>
        <dbReference type="ChEBI" id="CHEBI:15378"/>
        <dbReference type="ChEBI" id="CHEBI:58779"/>
        <dbReference type="ChEBI" id="CHEBI:60377"/>
        <dbReference type="ChEBI" id="CHEBI:74963"/>
        <dbReference type="ChEBI" id="CHEBI:82949"/>
    </reaction>
    <physiologicalReaction direction="left-to-right" evidence="9">
        <dbReference type="Rhea" id="RHEA:54333"/>
    </physiologicalReaction>
</comment>
<dbReference type="GO" id="GO:0005789">
    <property type="term" value="C:endoplasmic reticulum membrane"/>
    <property type="evidence" value="ECO:0007669"/>
    <property type="project" value="TreeGrafter"/>
</dbReference>
<comment type="catalytic activity">
    <reaction evidence="11">
        <text>1-hexadecanoyl-2-(9Z-octadecenoyl)-sn-glycerol + CDP-choline = 1-hexadecanoyl-2-(9Z-octadecenoyl)-sn-glycero-3-phosphocholine + CMP + H(+)</text>
        <dbReference type="Rhea" id="RHEA:54244"/>
        <dbReference type="ChEBI" id="CHEBI:15378"/>
        <dbReference type="ChEBI" id="CHEBI:58779"/>
        <dbReference type="ChEBI" id="CHEBI:60377"/>
        <dbReference type="ChEBI" id="CHEBI:73001"/>
        <dbReference type="ChEBI" id="CHEBI:75466"/>
    </reaction>
    <physiologicalReaction direction="left-to-right" evidence="11">
        <dbReference type="Rhea" id="RHEA:54245"/>
    </physiologicalReaction>
</comment>
<evidence type="ECO:0000256" key="2">
    <source>
        <dbReference type="ARBA" id="ARBA00010441"/>
    </source>
</evidence>
<feature type="transmembrane region" description="Helical" evidence="17">
    <location>
        <begin position="209"/>
        <end position="237"/>
    </location>
</feature>
<comment type="catalytic activity">
    <reaction evidence="10">
        <text>1,2-dioctanoyl-sn-glycerol + CDP-choline = 1,2-dioctanoyl-sn-glycero-3-phosphocholine + CMP + H(+)</text>
        <dbReference type="Rhea" id="RHEA:54232"/>
        <dbReference type="ChEBI" id="CHEBI:15378"/>
        <dbReference type="ChEBI" id="CHEBI:58779"/>
        <dbReference type="ChEBI" id="CHEBI:60377"/>
        <dbReference type="ChEBI" id="CHEBI:76979"/>
        <dbReference type="ChEBI" id="CHEBI:78228"/>
    </reaction>
    <physiologicalReaction direction="left-to-right" evidence="10">
        <dbReference type="Rhea" id="RHEA:54233"/>
    </physiologicalReaction>
</comment>
<accession>A0A1L8DYA7</accession>
<sequence length="411" mass="45584">MLKHNQLLSTSQLKKLENHKYSCVSASFLDPILQPWWNFLVRSIPTWLAPNLITIVGLFVNIVTALVLILYSPDAKSDPPGWACFLCAGGLFAYQSLDAIDGKQARRTNTSSPLGELFDHGCDSISTVFVALSACISVQIGHHPYWMFFQCFCAMTLFYCAHWQTYVSGTLRFGKIDVTEAQIIIMGIHVISGIFGASIWKSKIGGIEIWYVVACSTIVLGSMSLLQIFSVILAGGVGKNGSTVAGTSVLSPIIPFSLILVPAFIISQKSTEGVFEMNPSLYIVTFGMVAAKVTNRLVVAHMTKSELEYFDWGLLGPFMLFLNQYFNNFLPERIVLFGAAAWCTFDLIKYCSQVCVEICNHLNIELFKITPQLHGVQPSGAKEEHNNGASHVHNTSQQHRKQNRVSRRNNN</sequence>
<dbReference type="Gene3D" id="1.20.120.1760">
    <property type="match status" value="1"/>
</dbReference>
<dbReference type="PIRSF" id="PIRSF015665">
    <property type="entry name" value="CHOPT"/>
    <property type="match status" value="1"/>
</dbReference>
<evidence type="ECO:0000256" key="17">
    <source>
        <dbReference type="SAM" id="Phobius"/>
    </source>
</evidence>
<evidence type="ECO:0000256" key="14">
    <source>
        <dbReference type="ARBA" id="ARBA00048570"/>
    </source>
</evidence>
<keyword evidence="5 17" id="KW-1133">Transmembrane helix</keyword>
<dbReference type="AlphaFoldDB" id="A0A1L8DYA7"/>
<dbReference type="GO" id="GO:0004307">
    <property type="term" value="F:ethanolaminephosphotransferase activity"/>
    <property type="evidence" value="ECO:0007669"/>
    <property type="project" value="TreeGrafter"/>
</dbReference>
<evidence type="ECO:0000256" key="13">
    <source>
        <dbReference type="ARBA" id="ARBA00038987"/>
    </source>
</evidence>
<feature type="transmembrane region" description="Helical" evidence="17">
    <location>
        <begin position="249"/>
        <end position="267"/>
    </location>
</feature>
<dbReference type="GO" id="GO:0004142">
    <property type="term" value="F:diacylglycerol cholinephosphotransferase activity"/>
    <property type="evidence" value="ECO:0007669"/>
    <property type="project" value="UniProtKB-EC"/>
</dbReference>
<evidence type="ECO:0000256" key="9">
    <source>
        <dbReference type="ARBA" id="ARBA00036100"/>
    </source>
</evidence>
<keyword evidence="4 17" id="KW-0812">Transmembrane</keyword>
<comment type="pathway">
    <text evidence="12">Phospholipid metabolism; phosphatidylcholine biosynthesis; phosphatidylcholine from phosphocholine: step 2/2.</text>
</comment>
<evidence type="ECO:0000256" key="4">
    <source>
        <dbReference type="ARBA" id="ARBA00022692"/>
    </source>
</evidence>
<evidence type="ECO:0000256" key="1">
    <source>
        <dbReference type="ARBA" id="ARBA00004141"/>
    </source>
</evidence>
<keyword evidence="6 17" id="KW-0472">Membrane</keyword>
<dbReference type="GO" id="GO:0005794">
    <property type="term" value="C:Golgi apparatus"/>
    <property type="evidence" value="ECO:0007669"/>
    <property type="project" value="TreeGrafter"/>
</dbReference>
<evidence type="ECO:0000256" key="16">
    <source>
        <dbReference type="SAM" id="MobiDB-lite"/>
    </source>
</evidence>
<keyword evidence="7" id="KW-0443">Lipid metabolism</keyword>
<feature type="transmembrane region" description="Helical" evidence="17">
    <location>
        <begin position="52"/>
        <end position="72"/>
    </location>
</feature>
<evidence type="ECO:0000313" key="18">
    <source>
        <dbReference type="EMBL" id="JAV11431.1"/>
    </source>
</evidence>
<comment type="catalytic activity">
    <reaction evidence="14">
        <text>CDP-choline + a 1,2-diacyl-sn-glycerol = a 1,2-diacyl-sn-glycero-3-phosphocholine + CMP + H(+)</text>
        <dbReference type="Rhea" id="RHEA:32939"/>
        <dbReference type="ChEBI" id="CHEBI:15378"/>
        <dbReference type="ChEBI" id="CHEBI:17815"/>
        <dbReference type="ChEBI" id="CHEBI:57643"/>
        <dbReference type="ChEBI" id="CHEBI:58779"/>
        <dbReference type="ChEBI" id="CHEBI:60377"/>
        <dbReference type="EC" id="2.7.8.2"/>
    </reaction>
    <physiologicalReaction direction="left-to-right" evidence="14">
        <dbReference type="Rhea" id="RHEA:32940"/>
    </physiologicalReaction>
</comment>
<name>A0A1L8DYA7_9DIPT</name>
<keyword evidence="7" id="KW-0594">Phospholipid biosynthesis</keyword>
<dbReference type="FunFam" id="1.20.120.1760:FF:000002">
    <property type="entry name" value="Choline/ethanolamine phosphotransferase 1"/>
    <property type="match status" value="1"/>
</dbReference>
<evidence type="ECO:0000256" key="12">
    <source>
        <dbReference type="ARBA" id="ARBA00037890"/>
    </source>
</evidence>
<protein>
    <recommendedName>
        <fullName evidence="13">diacylglycerol cholinephosphotransferase</fullName>
        <ecNumber evidence="13">2.7.8.2</ecNumber>
    </recommendedName>
</protein>
<evidence type="ECO:0000256" key="3">
    <source>
        <dbReference type="ARBA" id="ARBA00022679"/>
    </source>
</evidence>
<dbReference type="Pfam" id="PF01066">
    <property type="entry name" value="CDP-OH_P_transf"/>
    <property type="match status" value="1"/>
</dbReference>
<evidence type="ECO:0000256" key="11">
    <source>
        <dbReference type="ARBA" id="ARBA00036890"/>
    </source>
</evidence>
<evidence type="ECO:0000256" key="6">
    <source>
        <dbReference type="ARBA" id="ARBA00023136"/>
    </source>
</evidence>
<dbReference type="InterPro" id="IPR000462">
    <property type="entry name" value="CDP-OH_P_trans"/>
</dbReference>
<dbReference type="InterPro" id="IPR048254">
    <property type="entry name" value="CDP_ALCOHOL_P_TRANSF_CS"/>
</dbReference>
<feature type="compositionally biased region" description="Polar residues" evidence="16">
    <location>
        <begin position="387"/>
        <end position="397"/>
    </location>
</feature>
<evidence type="ECO:0000256" key="10">
    <source>
        <dbReference type="ARBA" id="ARBA00036651"/>
    </source>
</evidence>
<feature type="transmembrane region" description="Helical" evidence="17">
    <location>
        <begin position="145"/>
        <end position="166"/>
    </location>
</feature>
<dbReference type="PANTHER" id="PTHR10414:SF37">
    <property type="entry name" value="BB IN A BOXCAR, ISOFORM C"/>
    <property type="match status" value="1"/>
</dbReference>
<evidence type="ECO:0000256" key="15">
    <source>
        <dbReference type="RuleBase" id="RU003750"/>
    </source>
</evidence>
<reference evidence="18" key="1">
    <citation type="submission" date="2016-12" db="EMBL/GenBank/DDBJ databases">
        <title>An insight into the sialome and mialome of the sand fly, Nyssomyia neivai.</title>
        <authorList>
            <person name="Sebastian V."/>
            <person name="Goulart T.M."/>
            <person name="Oliveira W."/>
            <person name="Calvo E."/>
            <person name="Oliveira L.F."/>
            <person name="Pinto M.C."/>
            <person name="Rosselino A.M."/>
            <person name="Ribeiro J.M."/>
        </authorList>
    </citation>
    <scope>NUCLEOTIDE SEQUENCE</scope>
</reference>
<dbReference type="EC" id="2.7.8.2" evidence="13"/>
<comment type="subcellular location">
    <subcellularLocation>
        <location evidence="1">Membrane</location>
        <topology evidence="1">Multi-pass membrane protein</topology>
    </subcellularLocation>
</comment>
<keyword evidence="3 15" id="KW-0808">Transferase</keyword>
<dbReference type="PROSITE" id="PS00379">
    <property type="entry name" value="CDP_ALCOHOL_P_TRANSF"/>
    <property type="match status" value="1"/>
</dbReference>
<keyword evidence="8" id="KW-1208">Phospholipid metabolism</keyword>
<evidence type="ECO:0000256" key="7">
    <source>
        <dbReference type="ARBA" id="ARBA00023209"/>
    </source>
</evidence>
<feature type="transmembrane region" description="Helical" evidence="17">
    <location>
        <begin position="181"/>
        <end position="200"/>
    </location>
</feature>
<evidence type="ECO:0000256" key="8">
    <source>
        <dbReference type="ARBA" id="ARBA00023264"/>
    </source>
</evidence>
<evidence type="ECO:0000256" key="5">
    <source>
        <dbReference type="ARBA" id="ARBA00022989"/>
    </source>
</evidence>
<dbReference type="InterPro" id="IPR043130">
    <property type="entry name" value="CDP-OH_PTrfase_TM_dom"/>
</dbReference>
<feature type="compositionally biased region" description="Basic residues" evidence="16">
    <location>
        <begin position="398"/>
        <end position="411"/>
    </location>
</feature>
<dbReference type="InterPro" id="IPR014472">
    <property type="entry name" value="CHOPT"/>
</dbReference>
<comment type="similarity">
    <text evidence="2 15">Belongs to the CDP-alcohol phosphatidyltransferase class-I family.</text>
</comment>
<keyword evidence="7" id="KW-0444">Lipid biosynthesis</keyword>
<proteinExistence type="inferred from homology"/>
<feature type="region of interest" description="Disordered" evidence="16">
    <location>
        <begin position="377"/>
        <end position="411"/>
    </location>
</feature>
<dbReference type="GO" id="GO:0006646">
    <property type="term" value="P:phosphatidylethanolamine biosynthetic process"/>
    <property type="evidence" value="ECO:0007669"/>
    <property type="project" value="TreeGrafter"/>
</dbReference>
<dbReference type="EMBL" id="GFDF01002653">
    <property type="protein sequence ID" value="JAV11431.1"/>
    <property type="molecule type" value="Transcribed_RNA"/>
</dbReference>
<feature type="transmembrane region" description="Helical" evidence="17">
    <location>
        <begin position="79"/>
        <end position="97"/>
    </location>
</feature>
<organism evidence="18">
    <name type="scientific">Nyssomyia neivai</name>
    <dbReference type="NCBI Taxonomy" id="330878"/>
    <lineage>
        <taxon>Eukaryota</taxon>
        <taxon>Metazoa</taxon>
        <taxon>Ecdysozoa</taxon>
        <taxon>Arthropoda</taxon>
        <taxon>Hexapoda</taxon>
        <taxon>Insecta</taxon>
        <taxon>Pterygota</taxon>
        <taxon>Neoptera</taxon>
        <taxon>Endopterygota</taxon>
        <taxon>Diptera</taxon>
        <taxon>Nematocera</taxon>
        <taxon>Psychodoidea</taxon>
        <taxon>Psychodidae</taxon>
        <taxon>Nyssomyia</taxon>
    </lineage>
</organism>